<evidence type="ECO:0000256" key="1">
    <source>
        <dbReference type="ARBA" id="ARBA00004651"/>
    </source>
</evidence>
<gene>
    <name evidence="8" type="ORF">SDC9_76334</name>
</gene>
<evidence type="ECO:0000256" key="3">
    <source>
        <dbReference type="ARBA" id="ARBA00022692"/>
    </source>
</evidence>
<keyword evidence="3 7" id="KW-0812">Transmembrane</keyword>
<feature type="transmembrane region" description="Helical" evidence="7">
    <location>
        <begin position="53"/>
        <end position="76"/>
    </location>
</feature>
<feature type="transmembrane region" description="Helical" evidence="7">
    <location>
        <begin position="132"/>
        <end position="154"/>
    </location>
</feature>
<evidence type="ECO:0000256" key="7">
    <source>
        <dbReference type="SAM" id="Phobius"/>
    </source>
</evidence>
<dbReference type="EMBL" id="VSSQ01005610">
    <property type="protein sequence ID" value="MPM29793.1"/>
    <property type="molecule type" value="Genomic_DNA"/>
</dbReference>
<dbReference type="NCBIfam" id="TIGR03426">
    <property type="entry name" value="shape_MreD"/>
    <property type="match status" value="1"/>
</dbReference>
<dbReference type="GO" id="GO:0005886">
    <property type="term" value="C:plasma membrane"/>
    <property type="evidence" value="ECO:0007669"/>
    <property type="project" value="UniProtKB-SubCell"/>
</dbReference>
<dbReference type="Pfam" id="PF04093">
    <property type="entry name" value="MreD"/>
    <property type="match status" value="1"/>
</dbReference>
<name>A0A644YTJ3_9ZZZZ</name>
<evidence type="ECO:0000256" key="4">
    <source>
        <dbReference type="ARBA" id="ARBA00022960"/>
    </source>
</evidence>
<dbReference type="InterPro" id="IPR007227">
    <property type="entry name" value="Cell_shape_determining_MreD"/>
</dbReference>
<evidence type="ECO:0000256" key="2">
    <source>
        <dbReference type="ARBA" id="ARBA00022475"/>
    </source>
</evidence>
<keyword evidence="4" id="KW-0133">Cell shape</keyword>
<evidence type="ECO:0000313" key="8">
    <source>
        <dbReference type="EMBL" id="MPM29793.1"/>
    </source>
</evidence>
<evidence type="ECO:0008006" key="9">
    <source>
        <dbReference type="Google" id="ProtNLM"/>
    </source>
</evidence>
<keyword evidence="2" id="KW-1003">Cell membrane</keyword>
<accession>A0A644YTJ3</accession>
<keyword evidence="5 7" id="KW-1133">Transmembrane helix</keyword>
<keyword evidence="6 7" id="KW-0472">Membrane</keyword>
<reference evidence="8" key="1">
    <citation type="submission" date="2019-08" db="EMBL/GenBank/DDBJ databases">
        <authorList>
            <person name="Kucharzyk K."/>
            <person name="Murdoch R.W."/>
            <person name="Higgins S."/>
            <person name="Loffler F."/>
        </authorList>
    </citation>
    <scope>NUCLEOTIDE SEQUENCE</scope>
</reference>
<dbReference type="GO" id="GO:0008360">
    <property type="term" value="P:regulation of cell shape"/>
    <property type="evidence" value="ECO:0007669"/>
    <property type="project" value="UniProtKB-KW"/>
</dbReference>
<evidence type="ECO:0000256" key="6">
    <source>
        <dbReference type="ARBA" id="ARBA00023136"/>
    </source>
</evidence>
<organism evidence="8">
    <name type="scientific">bioreactor metagenome</name>
    <dbReference type="NCBI Taxonomy" id="1076179"/>
    <lineage>
        <taxon>unclassified sequences</taxon>
        <taxon>metagenomes</taxon>
        <taxon>ecological metagenomes</taxon>
    </lineage>
</organism>
<sequence>MKHRIMWLAILVVALILQMTILPQVMLQTIKVDLMMIIVLAYGLLQGSKEGCLFGMVVGLVADCFFGQPFGFQILLKALMGFLAGRLHGMYLENQAGVPALAFTGGYFAHEIMLFLGYRMFYPGPFFPSGKYWQIIGASFLVSGAVFIGMYYLFRRFLQFEKKIGIIKD</sequence>
<comment type="caution">
    <text evidence="8">The sequence shown here is derived from an EMBL/GenBank/DDBJ whole genome shotgun (WGS) entry which is preliminary data.</text>
</comment>
<evidence type="ECO:0000256" key="5">
    <source>
        <dbReference type="ARBA" id="ARBA00022989"/>
    </source>
</evidence>
<dbReference type="AlphaFoldDB" id="A0A644YTJ3"/>
<feature type="transmembrane region" description="Helical" evidence="7">
    <location>
        <begin position="97"/>
        <end position="120"/>
    </location>
</feature>
<comment type="subcellular location">
    <subcellularLocation>
        <location evidence="1">Cell membrane</location>
        <topology evidence="1">Multi-pass membrane protein</topology>
    </subcellularLocation>
</comment>
<protein>
    <recommendedName>
        <fullName evidence="9">Rod shape-determining protein MreD</fullName>
    </recommendedName>
</protein>
<proteinExistence type="predicted"/>